<accession>A0A8B7XKH8</accession>
<feature type="compositionally biased region" description="Polar residues" evidence="4">
    <location>
        <begin position="840"/>
        <end position="854"/>
    </location>
</feature>
<sequence length="1309" mass="146623">MSSCQRALRYHSASFARRIRSFLRNVFWRRPRRHDEMSPAGIQDDPSNSLSPKENTNLAANVPMVLTMSTAEKVLMMEDSGPPLLQDAGQGLIDDDNGNDGDNYEPSSACSSRPDSLNLDSWCVVSETALTKEMLQHLSKPEEIASLAASYLTRQLFAHLGGILDPATVDQVYKAVQEVSENDTNILRNFIAELNEEQDREERPELFGSNDNENSTVARERHCPKAVIKVLLDLLMFSPVPVEHNILWVRLLSQLRPHDLPTLVDLKVAATVLGTMTVHVGSAEIQLCGCQVLEPLAKFKPTPLQKAPVRESGIEVLLKTLEAHINDATIVLAVFVVLANLTSTMVHFTSWVIQQGYAEEETEKLVMMSMAVTDYIKENGLVLLDRAGTTHQDHTEIQTEFYRVMACFGYHSTISSSEDASPSSSERKHSILKSPESPRMACPQRRVTFSYDLDTRVEYQCSDSDSDDSPEEPKRHTVCGGETVWHDHEREGVFLDGDQKSRAFKGRLGNREDKKLSFPNFEMEEDYLQMWQHILGEGLFSSICCDLAKLERDFDEMGSGSLKSSSSDETVDLQEPVISQGIGPRPLTAKQHLEGPCFSLPVRCEIRAERSPSRSRFATVPGFRRDFHQPDWQVQDTDSAVKNRLSAEYCCSPPKTKIRPTSEPPPCTKFGEEDKSNEESNSDDEKNVTEYSEIDLVEGLIWSGKRESDKRLIDNEVLYDDLNKEELENKGNEEKEHIRECSTSEKTLTGDTTEENEKESLDSNSFLGDPFSLDSDLLPIDQYLENRSLADDILSSFGIYENSVIGRDPIKPVVSGPYGTFTLPGVSLDSSETDDVFLDSDTTMGDSYKFSNEESSMDGEPVDEHNRSVSSAQQATQQAFAKAFATLRNTPCLFHSSLTSSPTSSISSASLSLAEWNDLEALTEDMESADTDSLDTVTSTQDTPPNSEADVSTSCHTIPKQRKLNFMHRFSERKTQNCSPPPKPRRTWYYRSSADVRKSLMSSFPPEVDGVLGSDGHHAPVTRLSSRGSKRGMSLLAFGKTGMNVSCDSGVVTGDDEEGPTANAQESFPTEHFYEEVYMSKAELKPTLYERISRKGHYADFKKANKVQVPEDNSTEATYTVCTLWVNKQCVEALVTFDHLTKQLVSPYSIVPAVRELEGTRKSSLGTTLDEMENDYPAWTSILNVLATEESKWTLSLTAQVLPIIDRLFYTKDEAIMDASVGLVQLLIRKFGHEIEKHHSGGLFRTRFRDDCRTCFLWLNKLYSRVSDLLKRDSQREDDLDSLLHLSLLSSLRESLKPFNGRISRGLAM</sequence>
<feature type="region of interest" description="Disordered" evidence="4">
    <location>
        <begin position="728"/>
        <end position="766"/>
    </location>
</feature>
<dbReference type="PANTHER" id="PTHR19845:SF0">
    <property type="entry name" value="KATANIN P80 WD40 REPEAT-CONTAINING SUBUNIT B1"/>
    <property type="match status" value="1"/>
</dbReference>
<keyword evidence="3" id="KW-0206">Cytoskeleton</keyword>
<reference evidence="7" key="1">
    <citation type="submission" date="2025-08" db="UniProtKB">
        <authorList>
            <consortium name="RefSeq"/>
        </authorList>
    </citation>
    <scope>IDENTIFICATION</scope>
</reference>
<dbReference type="GO" id="GO:0008352">
    <property type="term" value="C:katanin complex"/>
    <property type="evidence" value="ECO:0007669"/>
    <property type="project" value="TreeGrafter"/>
</dbReference>
<evidence type="ECO:0000256" key="2">
    <source>
        <dbReference type="ARBA" id="ARBA00022490"/>
    </source>
</evidence>
<feature type="region of interest" description="Disordered" evidence="4">
    <location>
        <begin position="415"/>
        <end position="441"/>
    </location>
</feature>
<evidence type="ECO:0000259" key="5">
    <source>
        <dbReference type="Pfam" id="PF13925"/>
    </source>
</evidence>
<feature type="compositionally biased region" description="Polar residues" evidence="4">
    <location>
        <begin position="934"/>
        <end position="955"/>
    </location>
</feature>
<feature type="domain" description="Katanin p80 subunit C-terminal" evidence="5">
    <location>
        <begin position="1174"/>
        <end position="1274"/>
    </location>
</feature>
<feature type="region of interest" description="Disordered" evidence="4">
    <location>
        <begin position="840"/>
        <end position="874"/>
    </location>
</feature>
<dbReference type="GO" id="GO:0008017">
    <property type="term" value="F:microtubule binding"/>
    <property type="evidence" value="ECO:0007669"/>
    <property type="project" value="InterPro"/>
</dbReference>
<feature type="compositionally biased region" description="Acidic residues" evidence="4">
    <location>
        <begin position="93"/>
        <end position="103"/>
    </location>
</feature>
<feature type="region of interest" description="Disordered" evidence="4">
    <location>
        <begin position="926"/>
        <end position="955"/>
    </location>
</feature>
<name>A0A8B7XKH8_ACAPL</name>
<evidence type="ECO:0000313" key="7">
    <source>
        <dbReference type="RefSeq" id="XP_022081309.1"/>
    </source>
</evidence>
<feature type="compositionally biased region" description="Low complexity" evidence="4">
    <location>
        <begin position="415"/>
        <end position="424"/>
    </location>
</feature>
<evidence type="ECO:0000313" key="6">
    <source>
        <dbReference type="Proteomes" id="UP000694845"/>
    </source>
</evidence>
<feature type="compositionally biased region" description="Basic and acidic residues" evidence="4">
    <location>
        <begin position="728"/>
        <end position="743"/>
    </location>
</feature>
<keyword evidence="2" id="KW-0963">Cytoplasm</keyword>
<dbReference type="GO" id="GO:0007019">
    <property type="term" value="P:microtubule depolymerization"/>
    <property type="evidence" value="ECO:0007669"/>
    <property type="project" value="TreeGrafter"/>
</dbReference>
<dbReference type="Proteomes" id="UP000694845">
    <property type="component" value="Unplaced"/>
</dbReference>
<dbReference type="GeneID" id="110974179"/>
<dbReference type="PANTHER" id="PTHR19845">
    <property type="entry name" value="KATANIN P80 SUBUNIT"/>
    <property type="match status" value="1"/>
</dbReference>
<protein>
    <submittedName>
        <fullName evidence="7">Uncharacterized protein LOC110974179 isoform X1</fullName>
    </submittedName>
</protein>
<dbReference type="KEGG" id="aplc:110974179"/>
<evidence type="ECO:0000256" key="1">
    <source>
        <dbReference type="ARBA" id="ARBA00004245"/>
    </source>
</evidence>
<dbReference type="OrthoDB" id="6138244at2759"/>
<proteinExistence type="predicted"/>
<feature type="compositionally biased region" description="Basic and acidic residues" evidence="4">
    <location>
        <begin position="670"/>
        <end position="688"/>
    </location>
</feature>
<organism evidence="6 7">
    <name type="scientific">Acanthaster planci</name>
    <name type="common">Crown-of-thorns starfish</name>
    <dbReference type="NCBI Taxonomy" id="133434"/>
    <lineage>
        <taxon>Eukaryota</taxon>
        <taxon>Metazoa</taxon>
        <taxon>Echinodermata</taxon>
        <taxon>Eleutherozoa</taxon>
        <taxon>Asterozoa</taxon>
        <taxon>Asteroidea</taxon>
        <taxon>Valvatacea</taxon>
        <taxon>Valvatida</taxon>
        <taxon>Acanthasteridae</taxon>
        <taxon>Acanthaster</taxon>
    </lineage>
</organism>
<dbReference type="Pfam" id="PF13925">
    <property type="entry name" value="Katanin_con80"/>
    <property type="match status" value="1"/>
</dbReference>
<feature type="region of interest" description="Disordered" evidence="4">
    <location>
        <begin position="85"/>
        <end position="112"/>
    </location>
</feature>
<feature type="region of interest" description="Disordered" evidence="4">
    <location>
        <begin position="36"/>
        <end position="55"/>
    </location>
</feature>
<comment type="subcellular location">
    <subcellularLocation>
        <location evidence="1">Cytoplasm</location>
        <location evidence="1">Cytoskeleton</location>
    </subcellularLocation>
</comment>
<dbReference type="InterPro" id="IPR028021">
    <property type="entry name" value="Katanin_C-terminal"/>
</dbReference>
<gene>
    <name evidence="7" type="primary">LOC110974179</name>
</gene>
<keyword evidence="6" id="KW-1185">Reference proteome</keyword>
<evidence type="ECO:0000256" key="3">
    <source>
        <dbReference type="ARBA" id="ARBA00023212"/>
    </source>
</evidence>
<dbReference type="RefSeq" id="XP_022081309.1">
    <property type="nucleotide sequence ID" value="XM_022225617.1"/>
</dbReference>
<evidence type="ECO:0000256" key="4">
    <source>
        <dbReference type="SAM" id="MobiDB-lite"/>
    </source>
</evidence>
<feature type="compositionally biased region" description="Polar residues" evidence="4">
    <location>
        <begin position="45"/>
        <end position="55"/>
    </location>
</feature>
<feature type="region of interest" description="Disordered" evidence="4">
    <location>
        <begin position="652"/>
        <end position="690"/>
    </location>
</feature>